<keyword evidence="7" id="KW-0732">Signal</keyword>
<evidence type="ECO:0000259" key="10">
    <source>
        <dbReference type="Pfam" id="PF07732"/>
    </source>
</evidence>
<dbReference type="EMBL" id="KN824311">
    <property type="protein sequence ID" value="KIM25773.1"/>
    <property type="molecule type" value="Genomic_DNA"/>
</dbReference>
<dbReference type="PROSITE" id="PS00080">
    <property type="entry name" value="MULTICOPPER_OXIDASE2"/>
    <property type="match status" value="1"/>
</dbReference>
<reference evidence="11 12" key="1">
    <citation type="submission" date="2014-04" db="EMBL/GenBank/DDBJ databases">
        <authorList>
            <consortium name="DOE Joint Genome Institute"/>
            <person name="Kuo A."/>
            <person name="Zuccaro A."/>
            <person name="Kohler A."/>
            <person name="Nagy L.G."/>
            <person name="Floudas D."/>
            <person name="Copeland A."/>
            <person name="Barry K.W."/>
            <person name="Cichocki N."/>
            <person name="Veneault-Fourrey C."/>
            <person name="LaButti K."/>
            <person name="Lindquist E.A."/>
            <person name="Lipzen A."/>
            <person name="Lundell T."/>
            <person name="Morin E."/>
            <person name="Murat C."/>
            <person name="Sun H."/>
            <person name="Tunlid A."/>
            <person name="Henrissat B."/>
            <person name="Grigoriev I.V."/>
            <person name="Hibbett D.S."/>
            <person name="Martin F."/>
            <person name="Nordberg H.P."/>
            <person name="Cantor M.N."/>
            <person name="Hua S.X."/>
        </authorList>
    </citation>
    <scope>NUCLEOTIDE SEQUENCE [LARGE SCALE GENOMIC DNA]</scope>
    <source>
        <strain evidence="11 12">MAFF 305830</strain>
    </source>
</reference>
<protein>
    <submittedName>
        <fullName evidence="11">Laccase</fullName>
    </submittedName>
</protein>
<dbReference type="GO" id="GO:0016491">
    <property type="term" value="F:oxidoreductase activity"/>
    <property type="evidence" value="ECO:0007669"/>
    <property type="project" value="UniProtKB-KW"/>
</dbReference>
<feature type="chain" id="PRO_5002158167" evidence="7">
    <location>
        <begin position="23"/>
        <end position="533"/>
    </location>
</feature>
<dbReference type="Proteomes" id="UP000054097">
    <property type="component" value="Unassembled WGS sequence"/>
</dbReference>
<evidence type="ECO:0000313" key="12">
    <source>
        <dbReference type="Proteomes" id="UP000054097"/>
    </source>
</evidence>
<evidence type="ECO:0000256" key="7">
    <source>
        <dbReference type="SAM" id="SignalP"/>
    </source>
</evidence>
<dbReference type="HOGENOM" id="CLU_006504_2_1_1"/>
<dbReference type="InterPro" id="IPR001117">
    <property type="entry name" value="Cu-oxidase_2nd"/>
</dbReference>
<gene>
    <name evidence="11" type="ORF">M408DRAFT_330970</name>
</gene>
<keyword evidence="3" id="KW-0560">Oxidoreductase</keyword>
<dbReference type="InterPro" id="IPR011707">
    <property type="entry name" value="Cu-oxidase-like_N"/>
</dbReference>
<feature type="domain" description="Plastocyanin-like" evidence="10">
    <location>
        <begin position="31"/>
        <end position="151"/>
    </location>
</feature>
<dbReference type="PANTHER" id="PTHR11709:SF511">
    <property type="entry name" value="LACCASE"/>
    <property type="match status" value="1"/>
</dbReference>
<dbReference type="Pfam" id="PF00394">
    <property type="entry name" value="Cu-oxidase"/>
    <property type="match status" value="1"/>
</dbReference>
<evidence type="ECO:0000256" key="3">
    <source>
        <dbReference type="ARBA" id="ARBA00023002"/>
    </source>
</evidence>
<keyword evidence="6" id="KW-0325">Glycoprotein</keyword>
<reference evidence="12" key="2">
    <citation type="submission" date="2015-01" db="EMBL/GenBank/DDBJ databases">
        <title>Evolutionary Origins and Diversification of the Mycorrhizal Mutualists.</title>
        <authorList>
            <consortium name="DOE Joint Genome Institute"/>
            <consortium name="Mycorrhizal Genomics Consortium"/>
            <person name="Kohler A."/>
            <person name="Kuo A."/>
            <person name="Nagy L.G."/>
            <person name="Floudas D."/>
            <person name="Copeland A."/>
            <person name="Barry K.W."/>
            <person name="Cichocki N."/>
            <person name="Veneault-Fourrey C."/>
            <person name="LaButti K."/>
            <person name="Lindquist E.A."/>
            <person name="Lipzen A."/>
            <person name="Lundell T."/>
            <person name="Morin E."/>
            <person name="Murat C."/>
            <person name="Riley R."/>
            <person name="Ohm R."/>
            <person name="Sun H."/>
            <person name="Tunlid A."/>
            <person name="Henrissat B."/>
            <person name="Grigoriev I.V."/>
            <person name="Hibbett D.S."/>
            <person name="Martin F."/>
        </authorList>
    </citation>
    <scope>NUCLEOTIDE SEQUENCE [LARGE SCALE GENOMIC DNA]</scope>
    <source>
        <strain evidence="12">MAFF 305830</strain>
    </source>
</reference>
<comment type="similarity">
    <text evidence="1">Belongs to the multicopper oxidase family.</text>
</comment>
<name>A0A0C2WHA0_SERVB</name>
<feature type="signal peptide" evidence="7">
    <location>
        <begin position="1"/>
        <end position="22"/>
    </location>
</feature>
<feature type="domain" description="Plastocyanin-like" evidence="9">
    <location>
        <begin position="388"/>
        <end position="505"/>
    </location>
</feature>
<dbReference type="InterPro" id="IPR045087">
    <property type="entry name" value="Cu-oxidase_fam"/>
</dbReference>
<dbReference type="CDD" id="cd13856">
    <property type="entry name" value="CuRO_1_Tv-LCC_like"/>
    <property type="match status" value="1"/>
</dbReference>
<dbReference type="CDD" id="cd13903">
    <property type="entry name" value="CuRO_3_Tv-LCC_like"/>
    <property type="match status" value="1"/>
</dbReference>
<evidence type="ECO:0000256" key="6">
    <source>
        <dbReference type="ARBA" id="ARBA00023180"/>
    </source>
</evidence>
<dbReference type="OrthoDB" id="2121828at2759"/>
<evidence type="ECO:0000259" key="8">
    <source>
        <dbReference type="Pfam" id="PF00394"/>
    </source>
</evidence>
<evidence type="ECO:0000256" key="1">
    <source>
        <dbReference type="ARBA" id="ARBA00010609"/>
    </source>
</evidence>
<keyword evidence="2" id="KW-0479">Metal-binding</keyword>
<dbReference type="InterPro" id="IPR002355">
    <property type="entry name" value="Cu_oxidase_Cu_BS"/>
</dbReference>
<evidence type="ECO:0000256" key="2">
    <source>
        <dbReference type="ARBA" id="ARBA00022723"/>
    </source>
</evidence>
<keyword evidence="12" id="KW-1185">Reference proteome</keyword>
<keyword evidence="4" id="KW-0186">Copper</keyword>
<dbReference type="FunFam" id="2.60.40.420:FF:000045">
    <property type="entry name" value="Laccase 2"/>
    <property type="match status" value="1"/>
</dbReference>
<dbReference type="PANTHER" id="PTHR11709">
    <property type="entry name" value="MULTI-COPPER OXIDASE"/>
    <property type="match status" value="1"/>
</dbReference>
<feature type="domain" description="Plastocyanin-like" evidence="8">
    <location>
        <begin position="163"/>
        <end position="318"/>
    </location>
</feature>
<dbReference type="SMR" id="A0A0C2WHA0"/>
<accession>A0A0C2WHA0</accession>
<evidence type="ECO:0000256" key="5">
    <source>
        <dbReference type="ARBA" id="ARBA00023157"/>
    </source>
</evidence>
<keyword evidence="5" id="KW-1015">Disulfide bond</keyword>
<dbReference type="AlphaFoldDB" id="A0A0C2WHA0"/>
<dbReference type="STRING" id="933852.A0A0C2WHA0"/>
<dbReference type="InterPro" id="IPR011706">
    <property type="entry name" value="Cu-oxidase_C"/>
</dbReference>
<evidence type="ECO:0000259" key="9">
    <source>
        <dbReference type="Pfam" id="PF07731"/>
    </source>
</evidence>
<dbReference type="InterPro" id="IPR008972">
    <property type="entry name" value="Cupredoxin"/>
</dbReference>
<dbReference type="SUPFAM" id="SSF49503">
    <property type="entry name" value="Cupredoxins"/>
    <property type="match status" value="3"/>
</dbReference>
<proteinExistence type="inferred from homology"/>
<organism evidence="11 12">
    <name type="scientific">Serendipita vermifera MAFF 305830</name>
    <dbReference type="NCBI Taxonomy" id="933852"/>
    <lineage>
        <taxon>Eukaryota</taxon>
        <taxon>Fungi</taxon>
        <taxon>Dikarya</taxon>
        <taxon>Basidiomycota</taxon>
        <taxon>Agaricomycotina</taxon>
        <taxon>Agaricomycetes</taxon>
        <taxon>Sebacinales</taxon>
        <taxon>Serendipitaceae</taxon>
        <taxon>Serendipita</taxon>
    </lineage>
</organism>
<evidence type="ECO:0000313" key="11">
    <source>
        <dbReference type="EMBL" id="KIM25773.1"/>
    </source>
</evidence>
<dbReference type="GO" id="GO:0005507">
    <property type="term" value="F:copper ion binding"/>
    <property type="evidence" value="ECO:0007669"/>
    <property type="project" value="InterPro"/>
</dbReference>
<dbReference type="Pfam" id="PF07731">
    <property type="entry name" value="Cu-oxidase_2"/>
    <property type="match status" value="1"/>
</dbReference>
<dbReference type="Pfam" id="PF07732">
    <property type="entry name" value="Cu-oxidase_3"/>
    <property type="match status" value="1"/>
</dbReference>
<dbReference type="Gene3D" id="2.60.40.420">
    <property type="entry name" value="Cupredoxins - blue copper proteins"/>
    <property type="match status" value="3"/>
</dbReference>
<evidence type="ECO:0000256" key="4">
    <source>
        <dbReference type="ARBA" id="ARBA00023008"/>
    </source>
</evidence>
<sequence>MRSLSFFSTLISTTLLVTQVLADAKEYTLNVGNAYIAPDGFYRSASVANGQFPGPLLSATKGDSMKVTVNNQLSDSRMRRSTSIHWHGIFQTHNSYNDGPAFVTQCPIAPGNSYTYDINIGDQAGTYWYHSHLSSQYVDGVRGPLVIYDPDDPHKALYDVDDESTIITLADWYHRFAPDLQAEYLSPNNTLSREQLPDCGTINGIGRYKNGPTVDRAVINVEAGKRYRFRIINASAIGLFRFSLEGHSFTVIEADGVNMVPYPANYLEISPGQRYSIVVTASQAVANYWIRAPLLNGSGNNANLDPTNVFAVMRYAGAPVAEPTTATGFASGTKLQEVAIVPLENPGAPGLPVNGGADKVFNLAFTLQGGNVAANTGVMWKVNGRAYQPPSVPTLLKVLSGASTNDDFDASENSFVIASGDVVEINISGVNNPHPFHLHGHTFDVVRQNGVANYVNPPRRDVVTTGPGTTTIRFKADNPAPWILHCHIEWHLEGGLAVVFVEDPDGQRNDPIQPSLAWENLCPIYNALAPELQ</sequence>